<protein>
    <submittedName>
        <fullName evidence="3">Phage protein</fullName>
    </submittedName>
</protein>
<keyword evidence="2" id="KW-1185">Reference proteome</keyword>
<feature type="region of interest" description="Disordered" evidence="1">
    <location>
        <begin position="44"/>
        <end position="68"/>
    </location>
</feature>
<dbReference type="WBParaSite" id="MhA1_Contig2691.frz3.gene1">
    <property type="protein sequence ID" value="MhA1_Contig2691.frz3.gene1"/>
    <property type="gene ID" value="MhA1_Contig2691.frz3.gene1"/>
</dbReference>
<accession>A0A1I8BKH9</accession>
<evidence type="ECO:0000313" key="3">
    <source>
        <dbReference type="WBParaSite" id="MhA1_Contig2691.frz3.gene1"/>
    </source>
</evidence>
<dbReference type="Proteomes" id="UP000095281">
    <property type="component" value="Unplaced"/>
</dbReference>
<organism evidence="2 3">
    <name type="scientific">Meloidogyne hapla</name>
    <name type="common">Root-knot nematode worm</name>
    <dbReference type="NCBI Taxonomy" id="6305"/>
    <lineage>
        <taxon>Eukaryota</taxon>
        <taxon>Metazoa</taxon>
        <taxon>Ecdysozoa</taxon>
        <taxon>Nematoda</taxon>
        <taxon>Chromadorea</taxon>
        <taxon>Rhabditida</taxon>
        <taxon>Tylenchina</taxon>
        <taxon>Tylenchomorpha</taxon>
        <taxon>Tylenchoidea</taxon>
        <taxon>Meloidogynidae</taxon>
        <taxon>Meloidogyninae</taxon>
        <taxon>Meloidogyne</taxon>
    </lineage>
</organism>
<reference evidence="3" key="1">
    <citation type="submission" date="2016-11" db="UniProtKB">
        <authorList>
            <consortium name="WormBaseParasite"/>
        </authorList>
    </citation>
    <scope>IDENTIFICATION</scope>
</reference>
<sequence>MVKLKRVEAQKFLAKVSDFSEKYKTNYDNTKKARNKLIEEKANKEISQKESKEKSKTIEEEIVENVSK</sequence>
<proteinExistence type="predicted"/>
<evidence type="ECO:0000256" key="1">
    <source>
        <dbReference type="SAM" id="MobiDB-lite"/>
    </source>
</evidence>
<name>A0A1I8BKH9_MELHA</name>
<feature type="compositionally biased region" description="Basic and acidic residues" evidence="1">
    <location>
        <begin position="44"/>
        <end position="59"/>
    </location>
</feature>
<evidence type="ECO:0000313" key="2">
    <source>
        <dbReference type="Proteomes" id="UP000095281"/>
    </source>
</evidence>
<dbReference type="AlphaFoldDB" id="A0A1I8BKH9"/>